<dbReference type="GO" id="GO:0005986">
    <property type="term" value="P:sucrose biosynthetic process"/>
    <property type="evidence" value="ECO:0007669"/>
    <property type="project" value="TreeGrafter"/>
</dbReference>
<dbReference type="STRING" id="307507.A0A2V0NS96"/>
<evidence type="ECO:0000313" key="10">
    <source>
        <dbReference type="EMBL" id="GBF89532.1"/>
    </source>
</evidence>
<dbReference type="EMBL" id="BDRX01000011">
    <property type="protein sequence ID" value="GBF89532.1"/>
    <property type="molecule type" value="Genomic_DNA"/>
</dbReference>
<dbReference type="EC" id="3.1.3.11" evidence="3"/>
<evidence type="ECO:0000313" key="11">
    <source>
        <dbReference type="Proteomes" id="UP000247498"/>
    </source>
</evidence>
<evidence type="ECO:0000256" key="5">
    <source>
        <dbReference type="ARBA" id="ARBA00023277"/>
    </source>
</evidence>
<dbReference type="SUPFAM" id="SSF56655">
    <property type="entry name" value="Carbohydrate phosphatase"/>
    <property type="match status" value="1"/>
</dbReference>
<feature type="domain" description="Fructose-1-6-bisphosphatase class I N-terminal" evidence="8">
    <location>
        <begin position="29"/>
        <end position="193"/>
    </location>
</feature>
<feature type="domain" description="Fructose-1-6-bisphosphatase class 1 C-terminal" evidence="9">
    <location>
        <begin position="198"/>
        <end position="321"/>
    </location>
</feature>
<dbReference type="Proteomes" id="UP000247498">
    <property type="component" value="Unassembled WGS sequence"/>
</dbReference>
<evidence type="ECO:0000256" key="3">
    <source>
        <dbReference type="ARBA" id="ARBA00013093"/>
    </source>
</evidence>
<dbReference type="OrthoDB" id="10256725at2759"/>
<comment type="similarity">
    <text evidence="2 7">Belongs to the FBPase class 1 family.</text>
</comment>
<organism evidence="10 11">
    <name type="scientific">Raphidocelis subcapitata</name>
    <dbReference type="NCBI Taxonomy" id="307507"/>
    <lineage>
        <taxon>Eukaryota</taxon>
        <taxon>Viridiplantae</taxon>
        <taxon>Chlorophyta</taxon>
        <taxon>core chlorophytes</taxon>
        <taxon>Chlorophyceae</taxon>
        <taxon>CS clade</taxon>
        <taxon>Sphaeropleales</taxon>
        <taxon>Selenastraceae</taxon>
        <taxon>Raphidocelis</taxon>
    </lineage>
</organism>
<dbReference type="FunFam" id="3.40.190.80:FF:000009">
    <property type="entry name" value="Fructose-1,6-bisphosphatase, chloroplastic"/>
    <property type="match status" value="1"/>
</dbReference>
<dbReference type="PIRSF" id="PIRSF000904">
    <property type="entry name" value="FBPtase_SBPase"/>
    <property type="match status" value="1"/>
</dbReference>
<comment type="caution">
    <text evidence="10">The sequence shown here is derived from an EMBL/GenBank/DDBJ whole genome shotgun (WGS) entry which is preliminary data.</text>
</comment>
<dbReference type="Gene3D" id="3.40.190.80">
    <property type="match status" value="1"/>
</dbReference>
<dbReference type="InterPro" id="IPR028343">
    <property type="entry name" value="FBPtase"/>
</dbReference>
<dbReference type="PIRSF" id="PIRSF500210">
    <property type="entry name" value="FBPtase"/>
    <property type="match status" value="1"/>
</dbReference>
<name>A0A2V0NS96_9CHLO</name>
<evidence type="ECO:0000256" key="6">
    <source>
        <dbReference type="ARBA" id="ARBA00032973"/>
    </source>
</evidence>
<reference evidence="10 11" key="1">
    <citation type="journal article" date="2018" name="Sci. Rep.">
        <title>Raphidocelis subcapitata (=Pseudokirchneriella subcapitata) provides an insight into genome evolution and environmental adaptations in the Sphaeropleales.</title>
        <authorList>
            <person name="Suzuki S."/>
            <person name="Yamaguchi H."/>
            <person name="Nakajima N."/>
            <person name="Kawachi M."/>
        </authorList>
    </citation>
    <scope>NUCLEOTIDE SEQUENCE [LARGE SCALE GENOMIC DNA]</scope>
    <source>
        <strain evidence="10 11">NIES-35</strain>
    </source>
</reference>
<gene>
    <name evidence="10" type="ORF">Rsub_02250</name>
</gene>
<dbReference type="InterPro" id="IPR033391">
    <property type="entry name" value="FBPase_N"/>
</dbReference>
<dbReference type="Pfam" id="PF00316">
    <property type="entry name" value="FBPase"/>
    <property type="match status" value="1"/>
</dbReference>
<dbReference type="InParanoid" id="A0A2V0NS96"/>
<keyword evidence="11" id="KW-1185">Reference proteome</keyword>
<dbReference type="FunCoup" id="A0A2V0NS96">
    <property type="interactions" value="560"/>
</dbReference>
<evidence type="ECO:0000259" key="9">
    <source>
        <dbReference type="Pfam" id="PF18913"/>
    </source>
</evidence>
<evidence type="ECO:0000259" key="8">
    <source>
        <dbReference type="Pfam" id="PF00316"/>
    </source>
</evidence>
<keyword evidence="4 7" id="KW-0378">Hydrolase</keyword>
<evidence type="ECO:0000256" key="2">
    <source>
        <dbReference type="ARBA" id="ARBA00010941"/>
    </source>
</evidence>
<protein>
    <recommendedName>
        <fullName evidence="3">fructose-bisphosphatase</fullName>
        <ecNumber evidence="3">3.1.3.11</ecNumber>
    </recommendedName>
    <alternativeName>
        <fullName evidence="6">D-fructose-1,6-bisphosphate 1-phosphohydrolase</fullName>
    </alternativeName>
</protein>
<dbReference type="InterPro" id="IPR000146">
    <property type="entry name" value="FBPase_class-1"/>
</dbReference>
<sequence length="333" mass="35010">MAAARAGVQPVETLDVWYEANTPAGHGPELHSALRAVATAVKAIAARTARAGLEGLYGAAGTTGGGGDSQKKLDVVANDIMVAQLSACPAVGVAASEEEEAPLALGSGRYAVVFDPLDGSRNIDVAIPTGTIWGIYERPAGASPEAAVLQAGSKLVAAGYGLYSSATMLVLSTGSGVAGLTLDSLLGEWVVTHRSIKIPDRGQIYSLNDARRWEWPDGLRRYIDTIQRGEGEHPKQYSARYVCSLVADVHRTLLTGGWAGNPRPHLRLVYEGNPLAMLLEQAGGSGSDGKRRVLSIAPSALHQRLPLFLGSARDIAELESYGDVQQGAKTYEL</sequence>
<proteinExistence type="inferred from homology"/>
<dbReference type="GO" id="GO:0006094">
    <property type="term" value="P:gluconeogenesis"/>
    <property type="evidence" value="ECO:0007669"/>
    <property type="project" value="TreeGrafter"/>
</dbReference>
<dbReference type="GO" id="GO:0006002">
    <property type="term" value="P:fructose 6-phosphate metabolic process"/>
    <property type="evidence" value="ECO:0007669"/>
    <property type="project" value="TreeGrafter"/>
</dbReference>
<evidence type="ECO:0000256" key="4">
    <source>
        <dbReference type="ARBA" id="ARBA00022801"/>
    </source>
</evidence>
<dbReference type="GO" id="GO:0042132">
    <property type="term" value="F:fructose 1,6-bisphosphate 1-phosphatase activity"/>
    <property type="evidence" value="ECO:0007669"/>
    <property type="project" value="UniProtKB-EC"/>
</dbReference>
<keyword evidence="5 7" id="KW-0119">Carbohydrate metabolism</keyword>
<dbReference type="InterPro" id="IPR044015">
    <property type="entry name" value="FBPase_C_dom"/>
</dbReference>
<dbReference type="GO" id="GO:0030388">
    <property type="term" value="P:fructose 1,6-bisphosphate metabolic process"/>
    <property type="evidence" value="ECO:0007669"/>
    <property type="project" value="TreeGrafter"/>
</dbReference>
<accession>A0A2V0NS96</accession>
<dbReference type="Gene3D" id="3.30.540.10">
    <property type="entry name" value="Fructose-1,6-Bisphosphatase, subunit A, domain 1"/>
    <property type="match status" value="1"/>
</dbReference>
<evidence type="ECO:0000256" key="1">
    <source>
        <dbReference type="ARBA" id="ARBA00001273"/>
    </source>
</evidence>
<evidence type="ECO:0000256" key="7">
    <source>
        <dbReference type="RuleBase" id="RU000508"/>
    </source>
</evidence>
<dbReference type="GO" id="GO:0006000">
    <property type="term" value="P:fructose metabolic process"/>
    <property type="evidence" value="ECO:0007669"/>
    <property type="project" value="TreeGrafter"/>
</dbReference>
<dbReference type="PANTHER" id="PTHR11556:SF12">
    <property type="entry name" value="FRUCTOSE-BISPHOSPHATASE"/>
    <property type="match status" value="1"/>
</dbReference>
<dbReference type="HAMAP" id="MF_01855">
    <property type="entry name" value="FBPase_class1"/>
    <property type="match status" value="1"/>
</dbReference>
<dbReference type="Pfam" id="PF18913">
    <property type="entry name" value="FBPase_C"/>
    <property type="match status" value="1"/>
</dbReference>
<dbReference type="PANTHER" id="PTHR11556">
    <property type="entry name" value="FRUCTOSE-1,6-BISPHOSPHATASE-RELATED"/>
    <property type="match status" value="1"/>
</dbReference>
<dbReference type="PRINTS" id="PR00115">
    <property type="entry name" value="F16BPHPHTASE"/>
</dbReference>
<dbReference type="CDD" id="cd00354">
    <property type="entry name" value="FBPase"/>
    <property type="match status" value="1"/>
</dbReference>
<dbReference type="GO" id="GO:0005829">
    <property type="term" value="C:cytosol"/>
    <property type="evidence" value="ECO:0007669"/>
    <property type="project" value="TreeGrafter"/>
</dbReference>
<comment type="catalytic activity">
    <reaction evidence="1">
        <text>beta-D-fructose 1,6-bisphosphate + H2O = beta-D-fructose 6-phosphate + phosphate</text>
        <dbReference type="Rhea" id="RHEA:11064"/>
        <dbReference type="ChEBI" id="CHEBI:15377"/>
        <dbReference type="ChEBI" id="CHEBI:32966"/>
        <dbReference type="ChEBI" id="CHEBI:43474"/>
        <dbReference type="ChEBI" id="CHEBI:57634"/>
        <dbReference type="EC" id="3.1.3.11"/>
    </reaction>
</comment>
<dbReference type="AlphaFoldDB" id="A0A2V0NS96"/>